<dbReference type="OrthoDB" id="7510199at2"/>
<feature type="domain" description="Blue (type 1) copper" evidence="10">
    <location>
        <begin position="26"/>
        <end position="111"/>
    </location>
</feature>
<dbReference type="InterPro" id="IPR008972">
    <property type="entry name" value="Cupredoxin"/>
</dbReference>
<dbReference type="EMBL" id="MLCO01000141">
    <property type="protein sequence ID" value="ONG52301.1"/>
    <property type="molecule type" value="Genomic_DNA"/>
</dbReference>
<dbReference type="InterPro" id="IPR000923">
    <property type="entry name" value="BlueCu_1"/>
</dbReference>
<dbReference type="GO" id="GO:0042597">
    <property type="term" value="C:periplasmic space"/>
    <property type="evidence" value="ECO:0007669"/>
    <property type="project" value="UniProtKB-SubCell"/>
</dbReference>
<proteinExistence type="predicted"/>
<dbReference type="AlphaFoldDB" id="A0A1V2H0M7"/>
<feature type="binding site" evidence="8">
    <location>
        <position position="105"/>
    </location>
    <ligand>
        <name>Cu cation</name>
        <dbReference type="ChEBI" id="CHEBI:23378"/>
    </ligand>
</feature>
<dbReference type="GO" id="GO:0005507">
    <property type="term" value="F:copper ion binding"/>
    <property type="evidence" value="ECO:0007669"/>
    <property type="project" value="UniProtKB-UniRule"/>
</dbReference>
<dbReference type="PRINTS" id="PR00155">
    <property type="entry name" value="AMICYANIN"/>
</dbReference>
<evidence type="ECO:0000256" key="6">
    <source>
        <dbReference type="ARBA" id="ARBA00023008"/>
    </source>
</evidence>
<dbReference type="InterPro" id="IPR002386">
    <property type="entry name" value="Amicyanin/Pseudoazurin"/>
</dbReference>
<keyword evidence="2" id="KW-0813">Transport</keyword>
<name>A0A1V2H0M7_9PROT</name>
<dbReference type="PRINTS" id="PR00156">
    <property type="entry name" value="COPPERBLUE"/>
</dbReference>
<keyword evidence="5" id="KW-0249">Electron transport</keyword>
<comment type="caution">
    <text evidence="11">The sequence shown here is derived from an EMBL/GenBank/DDBJ whole genome shotgun (WGS) entry which is preliminary data.</text>
</comment>
<keyword evidence="9" id="KW-0732">Signal</keyword>
<feature type="binding site" evidence="8">
    <location>
        <position position="59"/>
    </location>
    <ligand>
        <name>Cu cation</name>
        <dbReference type="ChEBI" id="CHEBI:23378"/>
    </ligand>
</feature>
<feature type="signal peptide" evidence="9">
    <location>
        <begin position="1"/>
        <end position="19"/>
    </location>
</feature>
<keyword evidence="3 8" id="KW-0479">Metal-binding</keyword>
<dbReference type="RefSeq" id="WP_076958081.1">
    <property type="nucleotide sequence ID" value="NZ_MLCO01000141.1"/>
</dbReference>
<evidence type="ECO:0000313" key="11">
    <source>
        <dbReference type="EMBL" id="ONG52301.1"/>
    </source>
</evidence>
<dbReference type="InterPro" id="IPR012745">
    <property type="entry name" value="Pseudoazurin"/>
</dbReference>
<evidence type="ECO:0000256" key="1">
    <source>
        <dbReference type="ARBA" id="ARBA00004418"/>
    </source>
</evidence>
<feature type="binding site" evidence="8">
    <location>
        <position position="97"/>
    </location>
    <ligand>
        <name>Cu cation</name>
        <dbReference type="ChEBI" id="CHEBI:23378"/>
    </ligand>
</feature>
<protein>
    <recommendedName>
        <fullName evidence="7">Pseudoazurin</fullName>
    </recommendedName>
</protein>
<comment type="subcellular location">
    <subcellularLocation>
        <location evidence="1">Periplasm</location>
    </subcellularLocation>
</comment>
<evidence type="ECO:0000256" key="9">
    <source>
        <dbReference type="SAM" id="SignalP"/>
    </source>
</evidence>
<dbReference type="GO" id="GO:0009055">
    <property type="term" value="F:electron transfer activity"/>
    <property type="evidence" value="ECO:0007669"/>
    <property type="project" value="InterPro"/>
</dbReference>
<gene>
    <name evidence="11" type="ORF">BKE38_14640</name>
</gene>
<keyword evidence="4" id="KW-0574">Periplasm</keyword>
<reference evidence="11 12" key="1">
    <citation type="submission" date="2016-10" db="EMBL/GenBank/DDBJ databases">
        <title>Draft Genome sequence of Roseomonas sp. strain M3.</title>
        <authorList>
            <person name="Subhash Y."/>
            <person name="Lee S."/>
        </authorList>
    </citation>
    <scope>NUCLEOTIDE SEQUENCE [LARGE SCALE GENOMIC DNA]</scope>
    <source>
        <strain evidence="11 12">M3</strain>
    </source>
</reference>
<dbReference type="CDD" id="cd04218">
    <property type="entry name" value="Pseudoazurin"/>
    <property type="match status" value="1"/>
</dbReference>
<feature type="binding site" evidence="8">
    <location>
        <position position="100"/>
    </location>
    <ligand>
        <name>Cu cation</name>
        <dbReference type="ChEBI" id="CHEBI:23378"/>
    </ligand>
</feature>
<dbReference type="SUPFAM" id="SSF49503">
    <property type="entry name" value="Cupredoxins"/>
    <property type="match status" value="1"/>
</dbReference>
<comment type="cofactor">
    <cofactor evidence="8">
        <name>Cu cation</name>
        <dbReference type="ChEBI" id="CHEBI:23378"/>
    </cofactor>
    <text evidence="8">Binds 1 copper ion per subunit.</text>
</comment>
<dbReference type="NCBIfam" id="TIGR02375">
    <property type="entry name" value="pseudoazurin"/>
    <property type="match status" value="1"/>
</dbReference>
<evidence type="ECO:0000256" key="4">
    <source>
        <dbReference type="ARBA" id="ARBA00022764"/>
    </source>
</evidence>
<evidence type="ECO:0000256" key="2">
    <source>
        <dbReference type="ARBA" id="ARBA00022448"/>
    </source>
</evidence>
<evidence type="ECO:0000256" key="3">
    <source>
        <dbReference type="ARBA" id="ARBA00022723"/>
    </source>
</evidence>
<dbReference type="Proteomes" id="UP000188879">
    <property type="component" value="Unassembled WGS sequence"/>
</dbReference>
<evidence type="ECO:0000313" key="12">
    <source>
        <dbReference type="Proteomes" id="UP000188879"/>
    </source>
</evidence>
<dbReference type="InterPro" id="IPR001235">
    <property type="entry name" value="Copper_blue_Plastocyanin"/>
</dbReference>
<keyword evidence="6 8" id="KW-0186">Copper</keyword>
<accession>A0A1V2H0M7</accession>
<sequence>MRLMMALGVAMLLARPAMAEMHEVRMLNRNDTGGMVYEPDYLQIAPGDTVKFIATHVSHNAATIPSFWPEGAATVRGRINEEIEVTFTTPGFYGIQCIPHYAMGMVMLVQVGTEKPSAAAVPQSLPPRVRQRFADIITRAEAKPAP</sequence>
<evidence type="ECO:0000256" key="7">
    <source>
        <dbReference type="NCBIfam" id="TIGR02375"/>
    </source>
</evidence>
<evidence type="ECO:0000259" key="10">
    <source>
        <dbReference type="Pfam" id="PF00127"/>
    </source>
</evidence>
<keyword evidence="12" id="KW-1185">Reference proteome</keyword>
<organism evidence="11 12">
    <name type="scientific">Teichococcus deserti</name>
    <dbReference type="NCBI Taxonomy" id="1817963"/>
    <lineage>
        <taxon>Bacteria</taxon>
        <taxon>Pseudomonadati</taxon>
        <taxon>Pseudomonadota</taxon>
        <taxon>Alphaproteobacteria</taxon>
        <taxon>Acetobacterales</taxon>
        <taxon>Roseomonadaceae</taxon>
        <taxon>Roseomonas</taxon>
    </lineage>
</organism>
<feature type="chain" id="PRO_5013160785" description="Pseudoazurin" evidence="9">
    <location>
        <begin position="20"/>
        <end position="146"/>
    </location>
</feature>
<dbReference type="Gene3D" id="2.60.40.420">
    <property type="entry name" value="Cupredoxins - blue copper proteins"/>
    <property type="match status" value="1"/>
</dbReference>
<evidence type="ECO:0000256" key="5">
    <source>
        <dbReference type="ARBA" id="ARBA00022982"/>
    </source>
</evidence>
<evidence type="ECO:0000256" key="8">
    <source>
        <dbReference type="PIRSR" id="PIRSR602386-1"/>
    </source>
</evidence>
<dbReference type="Pfam" id="PF00127">
    <property type="entry name" value="Copper-bind"/>
    <property type="match status" value="1"/>
</dbReference>